<dbReference type="Pfam" id="PF08837">
    <property type="entry name" value="DUF1810"/>
    <property type="match status" value="1"/>
</dbReference>
<gene>
    <name evidence="1" type="ORF">RBB77_04095</name>
</gene>
<dbReference type="EMBL" id="CP132942">
    <property type="protein sequence ID" value="XCB34084.1"/>
    <property type="molecule type" value="Genomic_DNA"/>
</dbReference>
<reference evidence="1" key="2">
    <citation type="journal article" date="2024" name="Environ. Microbiol.">
        <title>Genome analysis and description of Tunturibacter gen. nov. expands the diversity of Terriglobia in tundra soils.</title>
        <authorList>
            <person name="Messyasz A."/>
            <person name="Mannisto M.K."/>
            <person name="Kerkhof L.J."/>
            <person name="Haggblom M.M."/>
        </authorList>
    </citation>
    <scope>NUCLEOTIDE SEQUENCE</scope>
    <source>
        <strain evidence="1">X5P6</strain>
    </source>
</reference>
<dbReference type="Gene3D" id="1.25.40.380">
    <property type="entry name" value="Protein of unknown function DUF1810"/>
    <property type="match status" value="1"/>
</dbReference>
<name>A0AAU7ZT21_9BACT</name>
<dbReference type="InterPro" id="IPR036287">
    <property type="entry name" value="Rv1873-like_sf"/>
</dbReference>
<organism evidence="1">
    <name type="scientific">Tunturiibacter psychrotolerans</name>
    <dbReference type="NCBI Taxonomy" id="3069686"/>
    <lineage>
        <taxon>Bacteria</taxon>
        <taxon>Pseudomonadati</taxon>
        <taxon>Acidobacteriota</taxon>
        <taxon>Terriglobia</taxon>
        <taxon>Terriglobales</taxon>
        <taxon>Acidobacteriaceae</taxon>
        <taxon>Tunturiibacter</taxon>
    </lineage>
</organism>
<dbReference type="SUPFAM" id="SSF140736">
    <property type="entry name" value="Rv1873-like"/>
    <property type="match status" value="1"/>
</dbReference>
<proteinExistence type="predicted"/>
<dbReference type="InterPro" id="IPR014937">
    <property type="entry name" value="DUF1810"/>
</dbReference>
<protein>
    <submittedName>
        <fullName evidence="1">DUF1810 domain-containing protein</fullName>
    </submittedName>
</protein>
<evidence type="ECO:0000313" key="1">
    <source>
        <dbReference type="EMBL" id="XCB34084.1"/>
    </source>
</evidence>
<reference evidence="1" key="1">
    <citation type="submission" date="2023-08" db="EMBL/GenBank/DDBJ databases">
        <authorList>
            <person name="Messyasz A."/>
            <person name="Mannisto M.K."/>
            <person name="Kerkhof L.J."/>
            <person name="Haggblom M."/>
        </authorList>
    </citation>
    <scope>NUCLEOTIDE SEQUENCE</scope>
    <source>
        <strain evidence="1">X5P6</strain>
    </source>
</reference>
<accession>A0AAU7ZT21</accession>
<dbReference type="RefSeq" id="WP_353064927.1">
    <property type="nucleotide sequence ID" value="NZ_CP132942.1"/>
</dbReference>
<dbReference type="PIRSF" id="PIRSF008546">
    <property type="entry name" value="UCP008546"/>
    <property type="match status" value="1"/>
</dbReference>
<dbReference type="AlphaFoldDB" id="A0AAU7ZT21"/>
<dbReference type="KEGG" id="tpsc:RBB77_04095"/>
<sequence>MAPGQDVYDLQRFLEAQAGVYEQACAELRAGRKRSHWMWFVFPQIHGLGSSPMAVRYAISSLDEARAYLEHVVLGSRLRGSVGIVVGVQGKTVGEIFGSPDDMKFHSSMTLFAKAATPSAKAAEGLGDVFGEALAKYFGGAMDQGTMRRI</sequence>